<feature type="compositionally biased region" description="Low complexity" evidence="1">
    <location>
        <begin position="631"/>
        <end position="640"/>
    </location>
</feature>
<feature type="non-terminal residue" evidence="2">
    <location>
        <position position="1122"/>
    </location>
</feature>
<evidence type="ECO:0000313" key="3">
    <source>
        <dbReference type="Proteomes" id="UP001151760"/>
    </source>
</evidence>
<accession>A0ABQ5IQT7</accession>
<feature type="region of interest" description="Disordered" evidence="1">
    <location>
        <begin position="239"/>
        <end position="283"/>
    </location>
</feature>
<feature type="compositionally biased region" description="Acidic residues" evidence="1">
    <location>
        <begin position="483"/>
        <end position="496"/>
    </location>
</feature>
<proteinExistence type="predicted"/>
<gene>
    <name evidence="2" type="ORF">Tco_1112963</name>
</gene>
<dbReference type="EMBL" id="BQNB010021079">
    <property type="protein sequence ID" value="GJU02625.1"/>
    <property type="molecule type" value="Genomic_DNA"/>
</dbReference>
<feature type="compositionally biased region" description="Basic and acidic residues" evidence="1">
    <location>
        <begin position="448"/>
        <end position="462"/>
    </location>
</feature>
<dbReference type="Proteomes" id="UP001151760">
    <property type="component" value="Unassembled WGS sequence"/>
</dbReference>
<reference evidence="2" key="2">
    <citation type="submission" date="2022-01" db="EMBL/GenBank/DDBJ databases">
        <authorList>
            <person name="Yamashiro T."/>
            <person name="Shiraishi A."/>
            <person name="Satake H."/>
            <person name="Nakayama K."/>
        </authorList>
    </citation>
    <scope>NUCLEOTIDE SEQUENCE</scope>
</reference>
<feature type="compositionally biased region" description="Acidic residues" evidence="1">
    <location>
        <begin position="423"/>
        <end position="447"/>
    </location>
</feature>
<sequence>MQQKKETFQVIIDVIKNSTCFKAFTITTEVPEIFMQQFWYTIKKILDICPRVEGEEFTEVQDDDATLTFLIDLGYKGPLHKYTNMYVDHMHQPWRTLAAIINKCLSGKTASNDRLRKSRIDILWGMFYRENVDYPELIWEDFAFQIDHRKERKSRRETMPFPRFTKVIINHFLSQHKSLSNLKFQHYHTIKDDGIVSRLKFVRIGEDYQEYGLPIPDMMLNDAIKRSESYQMFLKYSTGQIPPKKSRGKGSQGKKTTDTPVADVDVSEESDSEPARKRTASRRVVKKKVTISAADNIIPDLDVALELGKSINLTEAAEEEAARQVHATHARIVTESVPKPARRRTSGIAFRDTSQVSKKVSFDPSQKLKGTEGSSEGTGRILGVPDESIVVFATSSKGTGTKPGVPDEEKVTFEENVILEWGSEQESEYSEEDQGEDEEVDWIDSDEDKDKKDDTDDDKSIDLEMTDDEETDDEFVQGVGQVNDDEDEEMTNTEVEESGKGDAKISDVAKEDAERIDEIKDDAKKAELPPTSSSLFVFLGFGVQILKTSSDTSLVGIVKDTTDAEINSLLDIKIQSEVPHIQTPSVLTIPVLVISDPSVLTPIHVTPSVAPATTLLTPSSVSTIPPVPHQTTAPIPTSPITTDAPTITTDVPESNALSALQLRVAKLEKDRHTADLIQKYSVKPALESSKILTPTIDLEQESEKSSLEIHKIKKEQAKKQKMPKYTIKSTDKATLKEYDQKSVLYQTMHKNKSFNRNPANHALYHALMKTLREDENVIDKGVTNTVKNHKRQHDDNDDDDDKDPSAGPNQGKKTKRRRTKESESSKKPSTTKETPKGKASSKGSKTGKSASTKEQVEEPIVEVEMDDVKMCFNALTDKLDWNILEGHRDPFDLSRPLPLQGRAGHLTVAIDYFFNNDLEYLKTSDPEKTYTTSITKSKAARYEIVGIEDMTPTLWSTIKHAYDKDAEKGIKHWGERRKLCVKKLHEYDNLEEIVVKRADRQLYKFKEGDFVYLYLNDIEDMLILAVQHKLLHLNESDIVDFIVALRMFIRSLIIKRRVEDLQLGVESYQKKLNITAPQQTFPEKEFKELYTPSYKPPGVIYEDLNKQKRVMRADELYKFSDG</sequence>
<feature type="region of interest" description="Disordered" evidence="1">
    <location>
        <begin position="783"/>
        <end position="858"/>
    </location>
</feature>
<name>A0ABQ5IQT7_9ASTR</name>
<protein>
    <submittedName>
        <fullName evidence="2">Uncharacterized protein</fullName>
    </submittedName>
</protein>
<evidence type="ECO:0000313" key="2">
    <source>
        <dbReference type="EMBL" id="GJU02625.1"/>
    </source>
</evidence>
<feature type="region of interest" description="Disordered" evidence="1">
    <location>
        <begin position="362"/>
        <end position="382"/>
    </location>
</feature>
<feature type="region of interest" description="Disordered" evidence="1">
    <location>
        <begin position="420"/>
        <end position="508"/>
    </location>
</feature>
<reference evidence="2" key="1">
    <citation type="journal article" date="2022" name="Int. J. Mol. Sci.">
        <title>Draft Genome of Tanacetum Coccineum: Genomic Comparison of Closely Related Tanacetum-Family Plants.</title>
        <authorList>
            <person name="Yamashiro T."/>
            <person name="Shiraishi A."/>
            <person name="Nakayama K."/>
            <person name="Satake H."/>
        </authorList>
    </citation>
    <scope>NUCLEOTIDE SEQUENCE</scope>
</reference>
<feature type="region of interest" description="Disordered" evidence="1">
    <location>
        <begin position="621"/>
        <end position="640"/>
    </location>
</feature>
<organism evidence="2 3">
    <name type="scientific">Tanacetum coccineum</name>
    <dbReference type="NCBI Taxonomy" id="301880"/>
    <lineage>
        <taxon>Eukaryota</taxon>
        <taxon>Viridiplantae</taxon>
        <taxon>Streptophyta</taxon>
        <taxon>Embryophyta</taxon>
        <taxon>Tracheophyta</taxon>
        <taxon>Spermatophyta</taxon>
        <taxon>Magnoliopsida</taxon>
        <taxon>eudicotyledons</taxon>
        <taxon>Gunneridae</taxon>
        <taxon>Pentapetalae</taxon>
        <taxon>asterids</taxon>
        <taxon>campanulids</taxon>
        <taxon>Asterales</taxon>
        <taxon>Asteraceae</taxon>
        <taxon>Asteroideae</taxon>
        <taxon>Anthemideae</taxon>
        <taxon>Anthemidinae</taxon>
        <taxon>Tanacetum</taxon>
    </lineage>
</organism>
<keyword evidence="3" id="KW-1185">Reference proteome</keyword>
<feature type="compositionally biased region" description="Basic and acidic residues" evidence="1">
    <location>
        <begin position="497"/>
        <end position="508"/>
    </location>
</feature>
<evidence type="ECO:0000256" key="1">
    <source>
        <dbReference type="SAM" id="MobiDB-lite"/>
    </source>
</evidence>
<comment type="caution">
    <text evidence="2">The sequence shown here is derived from an EMBL/GenBank/DDBJ whole genome shotgun (WGS) entry which is preliminary data.</text>
</comment>
<feature type="compositionally biased region" description="Low complexity" evidence="1">
    <location>
        <begin position="827"/>
        <end position="853"/>
    </location>
</feature>
<feature type="compositionally biased region" description="Acidic residues" evidence="1">
    <location>
        <begin position="463"/>
        <end position="475"/>
    </location>
</feature>